<dbReference type="RefSeq" id="YP_009200833.1">
    <property type="nucleotide sequence ID" value="NC_028825.1"/>
</dbReference>
<proteinExistence type="predicted"/>
<dbReference type="GeneID" id="26627994"/>
<dbReference type="InterPro" id="IPR032618">
    <property type="entry name" value="DUF4884"/>
</dbReference>
<dbReference type="PROSITE" id="PS51257">
    <property type="entry name" value="PROKAR_LIPOPROTEIN"/>
    <property type="match status" value="1"/>
</dbReference>
<name>A0A0E3T8Y8_9CAUD</name>
<keyword evidence="2" id="KW-1185">Reference proteome</keyword>
<accession>A0A0E3T8Y8</accession>
<gene>
    <name evidence="1" type="ORF">AYO145A_094</name>
</gene>
<evidence type="ECO:0000313" key="1">
    <source>
        <dbReference type="EMBL" id="AKC04922.1"/>
    </source>
</evidence>
<dbReference type="Pfam" id="PF16225">
    <property type="entry name" value="DUF4884"/>
    <property type="match status" value="1"/>
</dbReference>
<evidence type="ECO:0000313" key="2">
    <source>
        <dbReference type="Proteomes" id="UP000033338"/>
    </source>
</evidence>
<dbReference type="Proteomes" id="UP000033338">
    <property type="component" value="Segment"/>
</dbReference>
<organism evidence="1 2">
    <name type="scientific">Escherichia phage vB_EcoM_AYO145A</name>
    <dbReference type="NCBI Taxonomy" id="1636202"/>
    <lineage>
        <taxon>Viruses</taxon>
        <taxon>Duplodnaviria</taxon>
        <taxon>Heunggongvirae</taxon>
        <taxon>Uroviricota</taxon>
        <taxon>Caudoviricetes</taxon>
        <taxon>Andersonviridae</taxon>
        <taxon>Ounavirinae</taxon>
        <taxon>Felixounavirus</taxon>
        <taxon>Felixounavirus AYO145A</taxon>
    </lineage>
</organism>
<sequence length="78" mass="8752">MWKSVIVLGVIFLSGCNPSYEDKNASYSLPPEMQDCKVYKLNEDAISTDIVVVRCPNSQTTTSYRYGKNSQSHTTVIE</sequence>
<dbReference type="KEGG" id="vg:26627994"/>
<protein>
    <submittedName>
        <fullName evidence="1">Uncharacterized protein</fullName>
    </submittedName>
</protein>
<dbReference type="EMBL" id="KR014248">
    <property type="protein sequence ID" value="AKC04922.1"/>
    <property type="molecule type" value="Genomic_DNA"/>
</dbReference>
<reference evidence="1 2" key="1">
    <citation type="journal article" date="2015" name="Genome Announc.">
        <title>Complete Genome Sequence of Escherichia coli O145:NM Bacteriophage vB_EcoM_AYO145A, a New Member of O1-Like Phages.</title>
        <authorList>
            <person name="Wang J."/>
            <person name="Niu Y.D."/>
            <person name="Chen J."/>
            <person name="McAllister T.A."/>
            <person name="Stanford K."/>
        </authorList>
    </citation>
    <scope>NUCLEOTIDE SEQUENCE [LARGE SCALE GENOMIC DNA]</scope>
</reference>
<dbReference type="OrthoDB" id="20054at10239"/>